<proteinExistence type="predicted"/>
<protein>
    <submittedName>
        <fullName evidence="1">Uncharacterized protein</fullName>
    </submittedName>
</protein>
<keyword evidence="2" id="KW-1185">Reference proteome</keyword>
<dbReference type="OrthoDB" id="3488106at2"/>
<accession>A0A5S4FLX1</accession>
<organism evidence="1 2">
    <name type="scientific">Actinomadura geliboluensis</name>
    <dbReference type="NCBI Taxonomy" id="882440"/>
    <lineage>
        <taxon>Bacteria</taxon>
        <taxon>Bacillati</taxon>
        <taxon>Actinomycetota</taxon>
        <taxon>Actinomycetes</taxon>
        <taxon>Streptosporangiales</taxon>
        <taxon>Thermomonosporaceae</taxon>
        <taxon>Actinomadura</taxon>
    </lineage>
</organism>
<dbReference type="EMBL" id="VCKZ01000764">
    <property type="protein sequence ID" value="TMR21599.1"/>
    <property type="molecule type" value="Genomic_DNA"/>
</dbReference>
<gene>
    <name evidence="1" type="ORF">ETD96_44105</name>
</gene>
<comment type="caution">
    <text evidence="1">The sequence shown here is derived from an EMBL/GenBank/DDBJ whole genome shotgun (WGS) entry which is preliminary data.</text>
</comment>
<feature type="non-terminal residue" evidence="1">
    <location>
        <position position="66"/>
    </location>
</feature>
<evidence type="ECO:0000313" key="2">
    <source>
        <dbReference type="Proteomes" id="UP000305238"/>
    </source>
</evidence>
<dbReference type="Proteomes" id="UP000305238">
    <property type="component" value="Unassembled WGS sequence"/>
</dbReference>
<name>A0A5S4FLX1_9ACTN</name>
<evidence type="ECO:0000313" key="1">
    <source>
        <dbReference type="EMBL" id="TMR21599.1"/>
    </source>
</evidence>
<sequence length="66" mass="6503">MDAVGVGVFVAVVPSAGEGELVDVGGAVAEGPAVDVVDFAQRPWHLAVLDGAGGVQGFQDLALWGG</sequence>
<reference evidence="1 2" key="1">
    <citation type="submission" date="2019-05" db="EMBL/GenBank/DDBJ databases">
        <title>Draft genome sequence of Actinomadura geliboluensis A8036.</title>
        <authorList>
            <person name="Saricaoglu S."/>
            <person name="Isik K."/>
        </authorList>
    </citation>
    <scope>NUCLEOTIDE SEQUENCE [LARGE SCALE GENOMIC DNA]</scope>
    <source>
        <strain evidence="1 2">A8036</strain>
    </source>
</reference>
<dbReference type="AlphaFoldDB" id="A0A5S4FLX1"/>